<dbReference type="GO" id="GO:0006935">
    <property type="term" value="P:chemotaxis"/>
    <property type="evidence" value="ECO:0007669"/>
    <property type="project" value="InterPro"/>
</dbReference>
<dbReference type="InterPro" id="IPR002545">
    <property type="entry name" value="CheW-lke_dom"/>
</dbReference>
<feature type="region of interest" description="Disordered" evidence="1">
    <location>
        <begin position="28"/>
        <end position="118"/>
    </location>
</feature>
<feature type="domain" description="CheW-like" evidence="2">
    <location>
        <begin position="122"/>
        <end position="259"/>
    </location>
</feature>
<dbReference type="EMBL" id="BGZH01000001">
    <property type="protein sequence ID" value="GBO83060.1"/>
    <property type="molecule type" value="Genomic_DNA"/>
</dbReference>
<evidence type="ECO:0000313" key="3">
    <source>
        <dbReference type="EMBL" id="GBO83060.1"/>
    </source>
</evidence>
<dbReference type="Pfam" id="PF01584">
    <property type="entry name" value="CheW"/>
    <property type="match status" value="1"/>
</dbReference>
<dbReference type="Gene3D" id="2.30.30.40">
    <property type="entry name" value="SH3 Domains"/>
    <property type="match status" value="1"/>
</dbReference>
<dbReference type="SUPFAM" id="SSF50341">
    <property type="entry name" value="CheW-like"/>
    <property type="match status" value="1"/>
</dbReference>
<comment type="caution">
    <text evidence="3">The sequence shown here is derived from an EMBL/GenBank/DDBJ whole genome shotgun (WGS) entry which is preliminary data.</text>
</comment>
<dbReference type="GO" id="GO:0007165">
    <property type="term" value="P:signal transduction"/>
    <property type="evidence" value="ECO:0007669"/>
    <property type="project" value="InterPro"/>
</dbReference>
<evidence type="ECO:0000259" key="2">
    <source>
        <dbReference type="PROSITE" id="PS50851"/>
    </source>
</evidence>
<dbReference type="SMART" id="SM00260">
    <property type="entry name" value="CheW"/>
    <property type="match status" value="1"/>
</dbReference>
<keyword evidence="4" id="KW-1185">Reference proteome</keyword>
<evidence type="ECO:0000256" key="1">
    <source>
        <dbReference type="SAM" id="MobiDB-lite"/>
    </source>
</evidence>
<dbReference type="AlphaFoldDB" id="A0A5M3PJI7"/>
<dbReference type="Gene3D" id="2.40.50.180">
    <property type="entry name" value="CheA-289, Domain 4"/>
    <property type="match status" value="1"/>
</dbReference>
<organism evidence="3 4">
    <name type="scientific">Marinobacter salsuginis</name>
    <dbReference type="NCBI Taxonomy" id="418719"/>
    <lineage>
        <taxon>Bacteria</taxon>
        <taxon>Pseudomonadati</taxon>
        <taxon>Pseudomonadota</taxon>
        <taxon>Gammaproteobacteria</taxon>
        <taxon>Pseudomonadales</taxon>
        <taxon>Marinobacteraceae</taxon>
        <taxon>Marinobacter</taxon>
    </lineage>
</organism>
<dbReference type="InterPro" id="IPR036061">
    <property type="entry name" value="CheW-like_dom_sf"/>
</dbReference>
<accession>A0A5M3PJI7</accession>
<reference evidence="3 4" key="1">
    <citation type="journal article" date="2019" name="J. Gen. Appl. Microbiol.">
        <title>Aerobic degradation of cis-dichloroethene by the marine bacterium Marinobacter salsuginis strain 5N-3.</title>
        <authorList>
            <person name="Inoue Y."/>
            <person name="Fukunaga Y."/>
            <person name="Katsumata H."/>
            <person name="Ohji S."/>
            <person name="Hosoyama A."/>
            <person name="Mori K."/>
            <person name="Ando K."/>
        </authorList>
    </citation>
    <scope>NUCLEOTIDE SEQUENCE [LARGE SCALE GENOMIC DNA]</scope>
    <source>
        <strain evidence="3 4">5N-3</strain>
    </source>
</reference>
<name>A0A5M3PJI7_9GAMM</name>
<protein>
    <submittedName>
        <fullName evidence="3">Chemotaxis protein CheW</fullName>
    </submittedName>
</protein>
<proteinExistence type="predicted"/>
<gene>
    <name evidence="3" type="ORF">MS5N3_05110</name>
</gene>
<evidence type="ECO:0000313" key="4">
    <source>
        <dbReference type="Proteomes" id="UP000340077"/>
    </source>
</evidence>
<dbReference type="RefSeq" id="WP_153633603.1">
    <property type="nucleotide sequence ID" value="NZ_BGZH01000001.1"/>
</dbReference>
<sequence>MADDKLTRLADPETAIASYLDELLHTATDTALREETETPAPVKPVREEPRVATRPSPAPAPTVEKPAARPEPRRPAPEKPAEPARPVVRQAPEVPVPKQREEVRPEPEPAAPPSRPEWSEQPFECLIFTVAGLQLAVPLILLGAIHRIEEEIRPIPGSPRWYMGIRPDRDQNLRVVDSAEWIMAGRVPPGARDNYRFVIRLDNSEWGLACDDVAQSFTLRPDEVRWRSARSKRPWLAGTVIDHMCALIDVRTMADLLERAEREHHLDLS</sequence>
<feature type="compositionally biased region" description="Basic and acidic residues" evidence="1">
    <location>
        <begin position="66"/>
        <end position="82"/>
    </location>
</feature>
<feature type="compositionally biased region" description="Basic and acidic residues" evidence="1">
    <location>
        <begin position="98"/>
        <end position="107"/>
    </location>
</feature>
<dbReference type="PROSITE" id="PS50851">
    <property type="entry name" value="CHEW"/>
    <property type="match status" value="1"/>
</dbReference>
<dbReference type="Proteomes" id="UP000340077">
    <property type="component" value="Unassembled WGS sequence"/>
</dbReference>